<feature type="compositionally biased region" description="Basic and acidic residues" evidence="1">
    <location>
        <begin position="2098"/>
        <end position="2147"/>
    </location>
</feature>
<dbReference type="InterPro" id="IPR006626">
    <property type="entry name" value="PbH1"/>
</dbReference>
<feature type="signal peptide" evidence="2">
    <location>
        <begin position="1"/>
        <end position="20"/>
    </location>
</feature>
<evidence type="ECO:0000313" key="3">
    <source>
        <dbReference type="EMBL" id="MBS8122150.1"/>
    </source>
</evidence>
<dbReference type="PANTHER" id="PTHR42264:SF6">
    <property type="entry name" value="TRANSMEMBRANE PROTEIN"/>
    <property type="match status" value="1"/>
</dbReference>
<evidence type="ECO:0000256" key="1">
    <source>
        <dbReference type="SAM" id="MobiDB-lite"/>
    </source>
</evidence>
<organism evidence="3 4">
    <name type="scientific">Candidatus Vampirococcus lugosii</name>
    <dbReference type="NCBI Taxonomy" id="2789015"/>
    <lineage>
        <taxon>Bacteria</taxon>
        <taxon>Candidatus Absconditibacteriota</taxon>
        <taxon>Vampirococcus</taxon>
    </lineage>
</organism>
<dbReference type="RefSeq" id="WP_213349410.1">
    <property type="nucleotide sequence ID" value="NZ_JAEDAM010000046.1"/>
</dbReference>
<feature type="non-terminal residue" evidence="3">
    <location>
        <position position="2400"/>
    </location>
</feature>
<dbReference type="Proteomes" id="UP000680365">
    <property type="component" value="Unassembled WGS sequence"/>
</dbReference>
<dbReference type="SMART" id="SM00710">
    <property type="entry name" value="PbH1"/>
    <property type="match status" value="8"/>
</dbReference>
<dbReference type="SUPFAM" id="SSF51445">
    <property type="entry name" value="(Trans)glycosidases"/>
    <property type="match status" value="1"/>
</dbReference>
<feature type="chain" id="PRO_5046739300" evidence="2">
    <location>
        <begin position="21"/>
        <end position="2400"/>
    </location>
</feature>
<name>A0ABS5QLS5_9BACT</name>
<feature type="region of interest" description="Disordered" evidence="1">
    <location>
        <begin position="2086"/>
        <end position="2147"/>
    </location>
</feature>
<dbReference type="InterPro" id="IPR011050">
    <property type="entry name" value="Pectin_lyase_fold/virulence"/>
</dbReference>
<evidence type="ECO:0000256" key="2">
    <source>
        <dbReference type="SAM" id="SignalP"/>
    </source>
</evidence>
<proteinExistence type="predicted"/>
<keyword evidence="4" id="KW-1185">Reference proteome</keyword>
<protein>
    <submittedName>
        <fullName evidence="3">NAD(P)-dependent dehydrogenase, short-chain alcohol dehydrogenase family</fullName>
    </submittedName>
</protein>
<dbReference type="InterPro" id="IPR017853">
    <property type="entry name" value="GH"/>
</dbReference>
<comment type="caution">
    <text evidence="3">The sequence shown here is derived from an EMBL/GenBank/DDBJ whole genome shotgun (WGS) entry which is preliminary data.</text>
</comment>
<dbReference type="Gene3D" id="3.20.20.80">
    <property type="entry name" value="Glycosidases"/>
    <property type="match status" value="1"/>
</dbReference>
<accession>A0ABS5QLS5</accession>
<gene>
    <name evidence="3" type="ORF">VAMP_134n102</name>
</gene>
<reference evidence="3 4" key="1">
    <citation type="journal article" date="2021" name="Nat. Commun.">
        <title>Reductive evolution and unique predatory mode in the CPR bacterium Vampirococcus lugosii.</title>
        <authorList>
            <person name="Moreira D."/>
            <person name="Zivanovic Y."/>
            <person name="Lopez-Archilla A.I."/>
            <person name="Iniesto M."/>
            <person name="Lopez-Garcia P."/>
        </authorList>
    </citation>
    <scope>NUCLEOTIDE SEQUENCE [LARGE SCALE GENOMIC DNA]</scope>
    <source>
        <strain evidence="3">Chiprana</strain>
    </source>
</reference>
<dbReference type="PANTHER" id="PTHR42264">
    <property type="entry name" value="EPHRIN_REC_LIKE DOMAIN-CONTAINING PROTEIN"/>
    <property type="match status" value="1"/>
</dbReference>
<dbReference type="SUPFAM" id="SSF51126">
    <property type="entry name" value="Pectin lyase-like"/>
    <property type="match status" value="1"/>
</dbReference>
<sequence>MKKVILLLTLILFTLNTSYANNTSIGMNPEGISYWSTQYPFIDFMKQASNWQTGCEWGNTNCDNLENGNSWDTKESDKLILDENGWIKGFENDIVFDYARTIIFHGNQKEMIPYDEYIIYYEGNGDLKISGADILQEKDGEKHIKLNNNYLWLEIKDIDQNNHLRNIKIIPKKFKKNFEKNEIFNPDWLDIIKDFSTLRFMVWMRTNNDIDQSTWNKRPQINDRIWSTKGVPLEIMIKLSNKLNSNPWFTIHHTSGDDYIQNFAETIKNNLNENLISYIEYSNETWNWMFDQAHYGLKKGKERWGEDKADAFMQYHGMRINQICNIFKNQVFNDNSRINCVASTQTAWEGMELKILECPYYVEEGNEVCYENIDSYAITTYFNGSLQKEENKNIIKDWLDGKDGINEDFPQNAFTKAFEQIKEEKYFTGSGIPSLTQKIKYHKEKADKYGLNLIAYEGGQHISGLGSYAQEDKQVTEFFKQINTNPGIYDLYELMLNAWSDNGGGLLAHFTDIGKQSKYGSWGALTHLNQDLKVGYKYNALIDFIEKLESQKSKLIKLDKSMIFDENISHYHDNFITKAYSLVDNQDQVPNNPQEKLKKIFTGDNWQAIRNKDYLPKSAIIDLKGDYTITHIGFFDSNGNPELKVYSGKAFEWDFVFSQKLDKYNKWRIIEVDNINTRYLRLVVDNADSGIKQIGIYGYLNKEIDLKDKEPVEKNPDFGINIGESIGLNAFIDDPIDLLKNFGHIREYHSMTWDGSSKNEKMFNPSGNNIWNFDAYYQNLSELGIEVIPAIQGNANWILGDGKEYSNHNNKPIKEGKDPLDPASYIEHAKHMFQFVARYGSNKVDEDKLLLADNQEKKSGLGYIKYFENFNEPNKNWAGRDAYFSPYEFATMLSADYDGHEGKLGDNVGIKNADPNSKLVMGGLVGYSSMTNYLNLMKIWFEANRDDKKFVPDVINFHSYNTDKAPEKNDYFERLREIVLWRNTNYPDKQVWLTEFGWDTNPKSEYTAINEQNQANWIVRGYLIGLSTGLDKISMYMLRDVNPENTTKHSSSGLTGPKGDWTPKQSYYSVISLKKILGDMYFDKIISEDEDLYIFSFKSKENDKKTFAIWDPNIENGQTRNYDLQINDYNKALFEKLGTDSINYFQEIININDNNINLEIGTSPVFVSVGEKIENFSFQENTIKWTNGDGTKIGDKGILKVNIEGIDYNYNIEIMKDGNLWLQELVKHTGIGKRCFSGGAKCNNWGENSYIIQSKSTCTNKNCPDDFYGLYTWKTAFGENNNGICSLLGKNWTLPKNKDFENIDNKINNLGLAGFRNDLGFLNQNGTRLHLWTADENGEERAISKRFDFGDEKFDNFDYENKNNGLGAICVNKNHNTVPVDPRKKVDSSKYFLNLPKDNDGWTILEASENSRIVYLSNDGNDEKCKSYSKNEIGENIYLPQNIISCNSFEKAYSLIRNNSNDFLLIKKGSVFYEGFGNLNKFGESKSNPFVITSYGTGKKMPLFKTGKEQGFSITGEFRNLVISGIEFYAHTRNPDSEEFTGINGSRGLRIVGEGKGILLEGNKFSYYTSNVISGYGNNDTTIWGLDFRRNTILNNYSDGNGHSQGLYLSSLSANLEENIFDHNGWYSQDGSGGHGKATMFNHNVYASGIFDSVFSGNIFSRGASIGTKFTSNTGDGSVGSWNILLKNNLYIGGEIGISMGGNTRSDWLTSEFRWQDINIENNIFTNIGWPRPTNRNLGWAIGISDWDGGKVKNNLIINQEENQINNVYGISSSGISKNVSINGNIIHNLKNGIGLQIEYLDHNYEGINGKLGEIENMIFSGNILSFDGEDDFIRAIDYEHIDKWNFKNNIYYNKSDYNSFYLKIGSRINFDNWKNEYENNANNEKYYFYDESRSLGSYLDFINKSGSIDELIKNIRKVDKNNWDQTFIAKNINNYLYKGYFPICLGDNEHSENGKCVGKTQKENIYGGFKKRTWHNGNWSDWEITCDKNYLLKNNKCVGKTQKENVDGGFKKRTWHNGNWSDWEITCDENYLLKNNKCVGKTQKENICGGFKKRTWHNGNWSDWEITCNSGYTKFGNSCKKRISGGGGGTRWTVPKENQKDKKLEENNQNKDKKEENKEKEDKDKKNDKQENKKVKEDQKNKKLEKNNKNEAINKILEKIIYEKKGKNINKRIKIENKELKEKLYLFNKIINFNKFDKILSGNKYYQEMLIYYQYMILGIDYFLETRNPIYKEIIFENYKKFDYIYNIFNENYEKINKLINKNKKNENNIENIINYYIKNGVVEEDIFDKLDNIITKKELAKLIKSINDNTSIINLNANKGCYITDIGNLDGIYDSSIRWTCGVGILGTENNKFNPYSPIQINKFYSNLSKFHNINYEFNNKSLLNYKTILIDLYENEN</sequence>
<evidence type="ECO:0000313" key="4">
    <source>
        <dbReference type="Proteomes" id="UP000680365"/>
    </source>
</evidence>
<dbReference type="EMBL" id="JAEDAM010000046">
    <property type="protein sequence ID" value="MBS8122150.1"/>
    <property type="molecule type" value="Genomic_DNA"/>
</dbReference>
<keyword evidence="2" id="KW-0732">Signal</keyword>